<dbReference type="EMBL" id="KL142400">
    <property type="protein sequence ID" value="KDR69853.1"/>
    <property type="molecule type" value="Genomic_DNA"/>
</dbReference>
<proteinExistence type="predicted"/>
<dbReference type="STRING" id="685588.A0A067SST6"/>
<dbReference type="Proteomes" id="UP000027222">
    <property type="component" value="Unassembled WGS sequence"/>
</dbReference>
<dbReference type="AlphaFoldDB" id="A0A067SST6"/>
<dbReference type="Gene3D" id="3.80.10.10">
    <property type="entry name" value="Ribonuclease Inhibitor"/>
    <property type="match status" value="1"/>
</dbReference>
<evidence type="ECO:0000313" key="2">
    <source>
        <dbReference type="Proteomes" id="UP000027222"/>
    </source>
</evidence>
<gene>
    <name evidence="1" type="ORF">GALMADRAFT_912491</name>
</gene>
<evidence type="ECO:0000313" key="1">
    <source>
        <dbReference type="EMBL" id="KDR69853.1"/>
    </source>
</evidence>
<dbReference type="InterPro" id="IPR032675">
    <property type="entry name" value="LRR_dom_sf"/>
</dbReference>
<dbReference type="OrthoDB" id="2269034at2759"/>
<keyword evidence="2" id="KW-1185">Reference proteome</keyword>
<name>A0A067SST6_GALM3</name>
<dbReference type="HOGENOM" id="CLU_018544_14_1_1"/>
<protein>
    <submittedName>
        <fullName evidence="1">Uncharacterized protein</fullName>
    </submittedName>
</protein>
<accession>A0A067SST6</accession>
<organism evidence="1 2">
    <name type="scientific">Galerina marginata (strain CBS 339.88)</name>
    <dbReference type="NCBI Taxonomy" id="685588"/>
    <lineage>
        <taxon>Eukaryota</taxon>
        <taxon>Fungi</taxon>
        <taxon>Dikarya</taxon>
        <taxon>Basidiomycota</taxon>
        <taxon>Agaricomycotina</taxon>
        <taxon>Agaricomycetes</taxon>
        <taxon>Agaricomycetidae</taxon>
        <taxon>Agaricales</taxon>
        <taxon>Agaricineae</taxon>
        <taxon>Strophariaceae</taxon>
        <taxon>Galerina</taxon>
    </lineage>
</organism>
<reference evidence="2" key="1">
    <citation type="journal article" date="2014" name="Proc. Natl. Acad. Sci. U.S.A.">
        <title>Extensive sampling of basidiomycete genomes demonstrates inadequacy of the white-rot/brown-rot paradigm for wood decay fungi.</title>
        <authorList>
            <person name="Riley R."/>
            <person name="Salamov A.A."/>
            <person name="Brown D.W."/>
            <person name="Nagy L.G."/>
            <person name="Floudas D."/>
            <person name="Held B.W."/>
            <person name="Levasseur A."/>
            <person name="Lombard V."/>
            <person name="Morin E."/>
            <person name="Otillar R."/>
            <person name="Lindquist E.A."/>
            <person name="Sun H."/>
            <person name="LaButti K.M."/>
            <person name="Schmutz J."/>
            <person name="Jabbour D."/>
            <person name="Luo H."/>
            <person name="Baker S.E."/>
            <person name="Pisabarro A.G."/>
            <person name="Walton J.D."/>
            <person name="Blanchette R.A."/>
            <person name="Henrissat B."/>
            <person name="Martin F."/>
            <person name="Cullen D."/>
            <person name="Hibbett D.S."/>
            <person name="Grigoriev I.V."/>
        </authorList>
    </citation>
    <scope>NUCLEOTIDE SEQUENCE [LARGE SCALE GENOMIC DNA]</scope>
    <source>
        <strain evidence="2">CBS 339.88</strain>
    </source>
</reference>
<sequence length="518" mass="58672">MSTSEPSDDHDQFANSESYLGVQFAVPSSERTTRLHGATIPSLATEPTSLKPIHDPPILSLPFEVLAEIFLLYTGEIYDTDECYTNSKPGRSTPLLLAGVCRSWRDISLTTARLWTTIKIFIYSLDKTPLLAEIAKCWMARSGQLPLSISFSIATSILKWEMAHVYQAAPLIEVIRYYSSRWRRLTLYIPADLYEDLTDPLTFTPVLQDLRIFPVVTQDSDRLFIFRLAKAPLLSRLETSCVSVNNIQIPWLSLTTLNVDSIFVDETLELLKLAVQLISAKFSDICGNGSVFELPTTPLTHYHLRHLDVRPEYDTFRTETSLLFQNIILPSLESFTYYAQDYFLVNELQGFFRRSRSPIIFELVIPDGNPSVTEAEFIHLLSGLSCITTLSVSVFPSPSTRKIVTDCFIHQLYLSPDFLPNLEVLNFFGMHGFSWESIADLWLSNRIGLKLRHVNIKLCNEDKPGSLPFYIDKDSLTRMHGPNLRLPNKQATLNITDHTTGMDMISASLAFHGLTLKV</sequence>